<dbReference type="InterPro" id="IPR002577">
    <property type="entry name" value="HTH_HxlR"/>
</dbReference>
<keyword evidence="6" id="KW-1185">Reference proteome</keyword>
<dbReference type="InterPro" id="IPR036390">
    <property type="entry name" value="WH_DNA-bd_sf"/>
</dbReference>
<evidence type="ECO:0000259" key="4">
    <source>
        <dbReference type="PROSITE" id="PS51118"/>
    </source>
</evidence>
<evidence type="ECO:0000256" key="3">
    <source>
        <dbReference type="ARBA" id="ARBA00023163"/>
    </source>
</evidence>
<accession>A0A5Q2TM67</accession>
<dbReference type="AlphaFoldDB" id="A0A5Q2TM67"/>
<keyword evidence="2" id="KW-0238">DNA-binding</keyword>
<dbReference type="PANTHER" id="PTHR33204">
    <property type="entry name" value="TRANSCRIPTIONAL REGULATOR, MARR FAMILY"/>
    <property type="match status" value="1"/>
</dbReference>
<keyword evidence="1" id="KW-0805">Transcription regulation</keyword>
<keyword evidence="3" id="KW-0804">Transcription</keyword>
<dbReference type="InterPro" id="IPR036388">
    <property type="entry name" value="WH-like_DNA-bd_sf"/>
</dbReference>
<name>A0A5Q2TM67_9BACI</name>
<feature type="domain" description="HTH hxlR-type" evidence="4">
    <location>
        <begin position="14"/>
        <end position="114"/>
    </location>
</feature>
<dbReference type="PANTHER" id="PTHR33204:SF38">
    <property type="entry name" value="HTH-TYPE TRANSCRIPTIONAL ACTIVATOR HXLR"/>
    <property type="match status" value="1"/>
</dbReference>
<proteinExistence type="predicted"/>
<sequence length="228" mass="26765">MRKGLDLKKMENFYPEKELTLSVIEGKWKITILCHLGLKGTKRFGELRELIPNITQQMLTNQLRELEGNNIVYRKVYRVAPPKVEYSLTNQGKSLLPILELFYKWGKENLKQELQENYGIYYEKTLTLSVIEGKWKLIILCHLGLQGTNRFGELRKLIPSVTQKMLTNKLRELEKNGLIHREVYPVIPPKVEYSLTDKGKSLLPILHMLEDWGRSYMKQHDQKLKSSH</sequence>
<dbReference type="KEGG" id="grc:GI584_10030"/>
<evidence type="ECO:0000256" key="1">
    <source>
        <dbReference type="ARBA" id="ARBA00023015"/>
    </source>
</evidence>
<dbReference type="SUPFAM" id="SSF46785">
    <property type="entry name" value="Winged helix' DNA-binding domain"/>
    <property type="match status" value="2"/>
</dbReference>
<evidence type="ECO:0000313" key="5">
    <source>
        <dbReference type="EMBL" id="QGH34338.1"/>
    </source>
</evidence>
<gene>
    <name evidence="5" type="ORF">GI584_10030</name>
</gene>
<dbReference type="Gene3D" id="1.10.10.10">
    <property type="entry name" value="Winged helix-like DNA-binding domain superfamily/Winged helix DNA-binding domain"/>
    <property type="match status" value="2"/>
</dbReference>
<dbReference type="Pfam" id="PF01638">
    <property type="entry name" value="HxlR"/>
    <property type="match status" value="2"/>
</dbReference>
<protein>
    <submittedName>
        <fullName evidence="5">HxlR family transcriptional regulator</fullName>
    </submittedName>
</protein>
<dbReference type="EMBL" id="CP045915">
    <property type="protein sequence ID" value="QGH34338.1"/>
    <property type="molecule type" value="Genomic_DNA"/>
</dbReference>
<evidence type="ECO:0000256" key="2">
    <source>
        <dbReference type="ARBA" id="ARBA00023125"/>
    </source>
</evidence>
<dbReference type="PROSITE" id="PS51118">
    <property type="entry name" value="HTH_HXLR"/>
    <property type="match status" value="2"/>
</dbReference>
<dbReference type="GO" id="GO:0003677">
    <property type="term" value="F:DNA binding"/>
    <property type="evidence" value="ECO:0007669"/>
    <property type="project" value="UniProtKB-KW"/>
</dbReference>
<evidence type="ECO:0000313" key="6">
    <source>
        <dbReference type="Proteomes" id="UP000339690"/>
    </source>
</evidence>
<reference evidence="5 6" key="1">
    <citation type="submission" date="2019-11" db="EMBL/GenBank/DDBJ databases">
        <title>Gracilibacillus salitolerans sp. nov., a moderate halophile isolated from a saline soil in northwest China.</title>
        <authorList>
            <person name="Gan L."/>
        </authorList>
    </citation>
    <scope>NUCLEOTIDE SEQUENCE [LARGE SCALE GENOMIC DNA]</scope>
    <source>
        <strain evidence="5 6">SCU50</strain>
    </source>
</reference>
<organism evidence="5 6">
    <name type="scientific">Gracilibacillus salitolerans</name>
    <dbReference type="NCBI Taxonomy" id="2663022"/>
    <lineage>
        <taxon>Bacteria</taxon>
        <taxon>Bacillati</taxon>
        <taxon>Bacillota</taxon>
        <taxon>Bacilli</taxon>
        <taxon>Bacillales</taxon>
        <taxon>Bacillaceae</taxon>
        <taxon>Gracilibacillus</taxon>
    </lineage>
</organism>
<feature type="domain" description="HTH hxlR-type" evidence="4">
    <location>
        <begin position="122"/>
        <end position="221"/>
    </location>
</feature>
<dbReference type="Proteomes" id="UP000339690">
    <property type="component" value="Chromosome"/>
</dbReference>